<keyword evidence="2" id="KW-0812">Transmembrane</keyword>
<feature type="domain" description="DUF11" evidence="3">
    <location>
        <begin position="2086"/>
        <end position="2201"/>
    </location>
</feature>
<feature type="domain" description="DUF11" evidence="3">
    <location>
        <begin position="2489"/>
        <end position="2603"/>
    </location>
</feature>
<sequence length="2782" mass="278558">MPLPSARMRHRRPLFTRGFLAPTRRHMRVLAGAVASLLVAVGLTVGVFLSPAVADEFITLTATEATTVLHGEQVTISLEAQASSATDHFNLAFRYELPAGVSYAPGSSATNGSTVDPTVITITDTPAGPGVPAVTHQVLVWSNVADLPAGVAAPLSFAVVPDPVRYPVGSTIPGAAAVYAQSNPRLLVKFTATTGAASNFTASATATPTATKVAAIEVTKTEPSPEHELMRGVQHQATVYTIATRNTTIAPTDNVVLVDYLPAGLEFLGCGATDNSAQATEEYPSSGRLDQTAAVPADCVVAESVETVTDRPDFIGQVFTKVTWNLGTLAAGATVTVNYAAGIPLLANERWAAGTAPDSSSGLQGANLDNNTGASTRQEDAANAGQALTNTATASGRYSGLVATEADRATTSSDSVTVRAMDLSIVKTGTSGFGAGKVATFSLLLRAGEYTDDSAMTIVDVIPNGLCPMLPASVVFTRSAGCADGVVTGATVDSAVANADGTFTVTMTPAPTALAHDTSLTISYDAYMGANYEGTTSTGTGTGVPTAAGDGFLNVVSITGTTAGRTPGEGAKAVTDDSEAGLDSSGPVINKKVLPRPTGGTAVDCEASAGNYTDSDTPTYQLGDTVCFELTVAFSTSSKTRNAQITDFVPVGTTFAGFDDDGGVTVTPVAGTQAATPTDANAFPAAWALGDVGSGGDRFVPQGAVLTLYVSATVTGQSTGTEVDITANLMKYRQNSTDGTVLALRDQVDFGIAPAPVLTLDKAVALVNGVAPAAPNDSVLVREGNLVTFSVDIANKPFAATNNNNVPVADIAVWDALPADYTCTGWTVASISNSGTCVNPGDPGYPATLGSDPRSVIVWTVPGPLAAGASTGVSYSITVPQNVSVTSKFTNTASVVAFTSPNTSGGDTTFFPKGSLDPSHNVDGTAPPANDTAEVHLPDTLVAKTGVTNIVASNNDLNSQVVAGETVDYTFSVTVPAGSTVFDGVLSDPMVAGLTKPATGATYSPVTAGFSLDSATGALTFPSTYDNVSALDQTFTVTVPGVLVGVGLSSGTLTNTARFASNATPAGTAVAPRTATKTVTVVAPAPTLAKSVDKPTARGGELVTFTLTAGNAAGRPAAFDSVITDCLPGGLLFTPGTGFLTSPAGTVTASAAGTGANGCASGTTKLTWTLPASGALLNPAVTTVTFGAVVDPDSAGLVKYINTAFVTGSTLDNDPGQNVTPVNDSATELVVAATSSATVTVEGAVTVKTVQPASATIGGTVDYTVSVALPLNVQFYDAAIIDTLPAGIRPGSATVTCLTAQGVSCAGDLPGNGAQLTASGQKIGWVLGDVLASSENRTITVTFSATVLAGTAGDILKNSAFLGWNRANGANPTAADATFDETAASPTADVTVLEPRLTIGKAASDTTPEPGQVITYTVTTRNGSTATTSDAFDVSVVDTIPSGIDLASIANISGGGVLSGNTITWTVATIAKGGSDVQTFQARLAASSTLGTGAIVNRVSVPTYRSLPTAATDEREYTANPPTATAPVTPAFPNVTVAKAAANGSTGYLNTDFGWMLTLRNTGTGTAKTVTPTDVLPRNWVYTAGTGTVKIGAAAAVTLADPVLSTAGGVQTLVWAPLTAVAPGTVIVIRFSAQPTTAAATTPGSGAGVQHRNTLTATATDATDASGRSGPTSYAPGTATADAFIQSADVRIAKAAGDPLLAGTTTPRAWTLTVRNAGPDTAVGSLGGRNFVVTDLPAQPLPAGITVTAASGTGWTCTAPNVTTGAFDCERSNANETLANGVAWPAIVVAVAVASTVADATTVTNSAGVAARTYDPTPANNTSEATIAVTTSADLAVTKTAQGTFAAGQQASWHLDVVNLGPSNSAGPITVTDTLPGNISNVVVTGADATCAVTGGTVTCTLNGALALNATTRIVVTALVDSGFTGSLTNTATVSGTTTDPVPVNNDSETATPVDTTTSLGINKSLVEPTLVPGTTATYRFVVTNTGFADARTVAIEDVLPNDLTYAGPGAAGPGTWACSETSPAPATIGCALTGTLVAGGTETVDVLVNVPSSLTGNVRNSATVSSANTVPATGTTDTALTGESDLGITKSHPTGEVLAGTNVDYALTVTNFGPSDAPFGSVVVDHVPVGLVPVSATGSGWNCAAPVGQDVTCTSAGILDAGATADPITVLVSIPAGVGAATFTNVATVVGVLPEPADNRNPNRAEDPTVVTTLAEVTIVKAIAPIATEVVAGTSISYTLTVTKTGPSNAEGLTVADLLPAGFTAVAISGDGWTCTMATVSCARATLGDTASVITVTAAVSSAILDTTVATNTATVGWTDSRPTPHSDSDTVPVTVVALVDLELTKSTPSANVMAGSDIVFDLVLVNDGPSDAVGAITLVDTLPAGIRWQANTPDWSCLADAVPDTDPQPVTCTLGDGSVGLGAGGTATALTITTSSDPALGVVTLTNTATVSTPSTETTLANNTGEATVTLGQSAELGILKSHAGAGRIGTNTAFRLVVTNDGPSTASGITVLDTLPRGLGFVDAAGSDPLWSCVAAATDPAAGTTPVTCSLATDLGPRQIAPELVVNASVGALAYPSVENVAAVSAVTPDPEADNNTASDALVVDPLVSLGLTKTHVGDARAGQQLDYLITVTNSGPTENPGTFTIVDVLPDSVTYVGSTGKNVNCLLARQTVTCVFAGPLAVGESRTVTLTVKLHQSAPPQVAGTVTAESPSVDTAQTPITASDTAKVRAAQTIFGLAQTGVDALMLFIGVTIAILALILGAGLLWRDRHRRVLRNVR</sequence>
<evidence type="ECO:0000313" key="4">
    <source>
        <dbReference type="EMBL" id="TFB99565.1"/>
    </source>
</evidence>
<dbReference type="RefSeq" id="WP_134454442.1">
    <property type="nucleotide sequence ID" value="NZ_SOFL01000044.1"/>
</dbReference>
<feature type="transmembrane region" description="Helical" evidence="2">
    <location>
        <begin position="2748"/>
        <end position="2770"/>
    </location>
</feature>
<feature type="domain" description="DUF11" evidence="3">
    <location>
        <begin position="2613"/>
        <end position="2722"/>
    </location>
</feature>
<dbReference type="InterPro" id="IPR001434">
    <property type="entry name" value="OmcB-like_DUF11"/>
</dbReference>
<feature type="region of interest" description="Disordered" evidence="1">
    <location>
        <begin position="564"/>
        <end position="584"/>
    </location>
</feature>
<keyword evidence="2" id="KW-0472">Membrane</keyword>
<feature type="compositionally biased region" description="Polar residues" evidence="1">
    <location>
        <begin position="357"/>
        <end position="376"/>
    </location>
</feature>
<evidence type="ECO:0000256" key="1">
    <source>
        <dbReference type="SAM" id="MobiDB-lite"/>
    </source>
</evidence>
<feature type="domain" description="DUF11" evidence="3">
    <location>
        <begin position="1834"/>
        <end position="1950"/>
    </location>
</feature>
<dbReference type="PANTHER" id="PTHR34819:SF3">
    <property type="entry name" value="CELL SURFACE PROTEIN"/>
    <property type="match status" value="1"/>
</dbReference>
<feature type="domain" description="DUF11" evidence="3">
    <location>
        <begin position="1689"/>
        <end position="1827"/>
    </location>
</feature>
<protein>
    <submittedName>
        <fullName evidence="4">DUF11 domain-containing protein</fullName>
    </submittedName>
</protein>
<dbReference type="Pfam" id="PF01345">
    <property type="entry name" value="DUF11"/>
    <property type="match status" value="10"/>
</dbReference>
<dbReference type="NCBIfam" id="TIGR01451">
    <property type="entry name" value="B_ant_repeat"/>
    <property type="match status" value="5"/>
</dbReference>
<feature type="domain" description="DUF11" evidence="3">
    <location>
        <begin position="1960"/>
        <end position="2069"/>
    </location>
</feature>
<feature type="domain" description="DUF11" evidence="3">
    <location>
        <begin position="2229"/>
        <end position="2332"/>
    </location>
</feature>
<dbReference type="Gene3D" id="2.60.40.740">
    <property type="match status" value="1"/>
</dbReference>
<dbReference type="PANTHER" id="PTHR34819">
    <property type="entry name" value="LARGE CYSTEINE-RICH PERIPLASMIC PROTEIN OMCB"/>
    <property type="match status" value="1"/>
</dbReference>
<feature type="region of interest" description="Disordered" evidence="1">
    <location>
        <begin position="354"/>
        <end position="383"/>
    </location>
</feature>
<feature type="domain" description="DUF11" evidence="3">
    <location>
        <begin position="1397"/>
        <end position="1502"/>
    </location>
</feature>
<name>A0A4R8W1A2_9MICO</name>
<feature type="region of interest" description="Disordered" evidence="1">
    <location>
        <begin position="2068"/>
        <end position="2087"/>
    </location>
</feature>
<dbReference type="OrthoDB" id="158862at2"/>
<accession>A0A4R8W1A2</accession>
<feature type="compositionally biased region" description="Polar residues" evidence="1">
    <location>
        <begin position="2068"/>
        <end position="2082"/>
    </location>
</feature>
<reference evidence="4 5" key="1">
    <citation type="submission" date="2019-03" db="EMBL/GenBank/DDBJ databases">
        <title>Genomics of glacier-inhabiting Cryobacterium strains.</title>
        <authorList>
            <person name="Liu Q."/>
            <person name="Xin Y.-H."/>
        </authorList>
    </citation>
    <scope>NUCLEOTIDE SEQUENCE [LARGE SCALE GENOMIC DNA]</scope>
    <source>
        <strain evidence="4 5">RHLS22-1</strain>
    </source>
</reference>
<dbReference type="InterPro" id="IPR051172">
    <property type="entry name" value="Chlamydia_OmcB"/>
</dbReference>
<organism evidence="4 5">
    <name type="scientific">Cryobacterium adonitolivorans</name>
    <dbReference type="NCBI Taxonomy" id="1259189"/>
    <lineage>
        <taxon>Bacteria</taxon>
        <taxon>Bacillati</taxon>
        <taxon>Actinomycetota</taxon>
        <taxon>Actinomycetes</taxon>
        <taxon>Micrococcales</taxon>
        <taxon>Microbacteriaceae</taxon>
        <taxon>Cryobacterium</taxon>
    </lineage>
</organism>
<proteinExistence type="predicted"/>
<dbReference type="InterPro" id="IPR047589">
    <property type="entry name" value="DUF11_rpt"/>
</dbReference>
<keyword evidence="2" id="KW-1133">Transmembrane helix</keyword>
<dbReference type="Proteomes" id="UP000297907">
    <property type="component" value="Unassembled WGS sequence"/>
</dbReference>
<feature type="domain" description="DUF11" evidence="3">
    <location>
        <begin position="2342"/>
        <end position="2471"/>
    </location>
</feature>
<evidence type="ECO:0000313" key="5">
    <source>
        <dbReference type="Proteomes" id="UP000297907"/>
    </source>
</evidence>
<dbReference type="EMBL" id="SOFL01000044">
    <property type="protein sequence ID" value="TFB99565.1"/>
    <property type="molecule type" value="Genomic_DNA"/>
</dbReference>
<keyword evidence="5" id="KW-1185">Reference proteome</keyword>
<gene>
    <name evidence="4" type="ORF">E3O42_13505</name>
</gene>
<evidence type="ECO:0000256" key="2">
    <source>
        <dbReference type="SAM" id="Phobius"/>
    </source>
</evidence>
<evidence type="ECO:0000259" key="3">
    <source>
        <dbReference type="Pfam" id="PF01345"/>
    </source>
</evidence>
<feature type="domain" description="DUF11" evidence="3">
    <location>
        <begin position="1088"/>
        <end position="1220"/>
    </location>
</feature>
<comment type="caution">
    <text evidence="4">The sequence shown here is derived from an EMBL/GenBank/DDBJ whole genome shotgun (WGS) entry which is preliminary data.</text>
</comment>